<feature type="compositionally biased region" description="Polar residues" evidence="3">
    <location>
        <begin position="321"/>
        <end position="330"/>
    </location>
</feature>
<dbReference type="Gene3D" id="3.10.20.10">
    <property type="match status" value="1"/>
</dbReference>
<dbReference type="PROSITE" id="PS51135">
    <property type="entry name" value="CIDE_N"/>
    <property type="match status" value="1"/>
</dbReference>
<evidence type="ECO:0000313" key="5">
    <source>
        <dbReference type="EMBL" id="CAG2249740.1"/>
    </source>
</evidence>
<gene>
    <name evidence="5" type="ORF">MEDL_61490</name>
</gene>
<dbReference type="OrthoDB" id="6135382at2759"/>
<organism evidence="5 6">
    <name type="scientific">Mytilus edulis</name>
    <name type="common">Blue mussel</name>
    <dbReference type="NCBI Taxonomy" id="6550"/>
    <lineage>
        <taxon>Eukaryota</taxon>
        <taxon>Metazoa</taxon>
        <taxon>Spiralia</taxon>
        <taxon>Lophotrochozoa</taxon>
        <taxon>Mollusca</taxon>
        <taxon>Bivalvia</taxon>
        <taxon>Autobranchia</taxon>
        <taxon>Pteriomorphia</taxon>
        <taxon>Mytilida</taxon>
        <taxon>Mytiloidea</taxon>
        <taxon>Mytilidae</taxon>
        <taxon>Mytilinae</taxon>
        <taxon>Mytilus</taxon>
    </lineage>
</organism>
<dbReference type="SUPFAM" id="SSF54277">
    <property type="entry name" value="CAD &amp; PB1 domains"/>
    <property type="match status" value="1"/>
</dbReference>
<evidence type="ECO:0000313" key="6">
    <source>
        <dbReference type="Proteomes" id="UP000683360"/>
    </source>
</evidence>
<accession>A0A8S3V4F2</accession>
<evidence type="ECO:0000256" key="2">
    <source>
        <dbReference type="PROSITE-ProRule" id="PRU00447"/>
    </source>
</evidence>
<evidence type="ECO:0000256" key="3">
    <source>
        <dbReference type="SAM" id="MobiDB-lite"/>
    </source>
</evidence>
<comment type="caution">
    <text evidence="5">The sequence shown here is derived from an EMBL/GenBank/DDBJ whole genome shotgun (WGS) entry which is preliminary data.</text>
</comment>
<dbReference type="Pfam" id="PF02017">
    <property type="entry name" value="CIDE-N"/>
    <property type="match status" value="1"/>
</dbReference>
<proteinExistence type="predicted"/>
<keyword evidence="6" id="KW-1185">Reference proteome</keyword>
<feature type="region of interest" description="Disordered" evidence="3">
    <location>
        <begin position="321"/>
        <end position="352"/>
    </location>
</feature>
<evidence type="ECO:0000259" key="4">
    <source>
        <dbReference type="PROSITE" id="PS51135"/>
    </source>
</evidence>
<dbReference type="EMBL" id="CAJPWZ010002989">
    <property type="protein sequence ID" value="CAG2249740.1"/>
    <property type="molecule type" value="Genomic_DNA"/>
</dbReference>
<dbReference type="InterPro" id="IPR003508">
    <property type="entry name" value="CIDE-N_dom"/>
</dbReference>
<sequence length="378" mass="42323">MRQCCKFEEGCIVSVFGLSTIHSCRQYVLTDILENRYSALVTDKDSVTELPLKVFNWNRRVRKLIGVKSFPDMLNKCRERFSHGENANLRFVLAEDGVEIDQDSFHFLSANTSIMLLKDDEDRCYHPQPPNQYQEVAVAETRTTNEMLGYIESLKEKCTRKRKGQNALGSAPAPKQQIPDTLRVSPGWRHFSYSKNQYTQVRSRKGMTLPTGDMILQTNIDYETCLHTLENLFFPNGKSVKGRISTMETKLGNFHGEVLSGNFFLHQAVARSGSSQKSKLYLISKKKDNPQNRGHSPQQFTSLVPSFGYLTPVAATSTYQQHPTASSSPFTEPATASTSSYEPPAAPSASFTSPPAANSGSFVVHAGTPTVCCNWKFY</sequence>
<dbReference type="AlphaFoldDB" id="A0A8S3V4F2"/>
<reference evidence="5" key="1">
    <citation type="submission" date="2021-03" db="EMBL/GenBank/DDBJ databases">
        <authorList>
            <person name="Bekaert M."/>
        </authorList>
    </citation>
    <scope>NUCLEOTIDE SEQUENCE</scope>
</reference>
<dbReference type="GO" id="GO:0006915">
    <property type="term" value="P:apoptotic process"/>
    <property type="evidence" value="ECO:0007669"/>
    <property type="project" value="UniProtKB-UniRule"/>
</dbReference>
<feature type="domain" description="CIDE-N" evidence="4">
    <location>
        <begin position="48"/>
        <end position="125"/>
    </location>
</feature>
<dbReference type="SMART" id="SM00266">
    <property type="entry name" value="CAD"/>
    <property type="match status" value="1"/>
</dbReference>
<feature type="compositionally biased region" description="Low complexity" evidence="3">
    <location>
        <begin position="333"/>
        <end position="352"/>
    </location>
</feature>
<keyword evidence="1 2" id="KW-0053">Apoptosis</keyword>
<dbReference type="Proteomes" id="UP000683360">
    <property type="component" value="Unassembled WGS sequence"/>
</dbReference>
<protein>
    <recommendedName>
        <fullName evidence="4">CIDE-N domain-containing protein</fullName>
    </recommendedName>
</protein>
<name>A0A8S3V4F2_MYTED</name>
<evidence type="ECO:0000256" key="1">
    <source>
        <dbReference type="ARBA" id="ARBA00022703"/>
    </source>
</evidence>